<evidence type="ECO:0000256" key="4">
    <source>
        <dbReference type="ARBA" id="ARBA00018370"/>
    </source>
</evidence>
<dbReference type="PANTHER" id="PTHR47245:SF2">
    <property type="entry name" value="PEPTIDYL-PROLYL CIS-TRANS ISOMERASE HP_0175-RELATED"/>
    <property type="match status" value="1"/>
</dbReference>
<organism evidence="11">
    <name type="scientific">Chelativorans sp. (strain BNC1)</name>
    <dbReference type="NCBI Taxonomy" id="266779"/>
    <lineage>
        <taxon>Bacteria</taxon>
        <taxon>Pseudomonadati</taxon>
        <taxon>Pseudomonadota</taxon>
        <taxon>Alphaproteobacteria</taxon>
        <taxon>Hyphomicrobiales</taxon>
        <taxon>Phyllobacteriaceae</taxon>
        <taxon>Chelativorans</taxon>
    </lineage>
</organism>
<dbReference type="eggNOG" id="COG0760">
    <property type="taxonomic scope" value="Bacteria"/>
</dbReference>
<dbReference type="HOGENOM" id="CLU_034646_1_0_5"/>
<dbReference type="InterPro" id="IPR050245">
    <property type="entry name" value="PrsA_foldase"/>
</dbReference>
<evidence type="ECO:0000256" key="9">
    <source>
        <dbReference type="SAM" id="MobiDB-lite"/>
    </source>
</evidence>
<dbReference type="Gene3D" id="1.10.8.1040">
    <property type="match status" value="1"/>
</dbReference>
<dbReference type="EMBL" id="CP000390">
    <property type="protein sequence ID" value="ABG64385.1"/>
    <property type="molecule type" value="Genomic_DNA"/>
</dbReference>
<feature type="compositionally biased region" description="Low complexity" evidence="9">
    <location>
        <begin position="329"/>
        <end position="351"/>
    </location>
</feature>
<evidence type="ECO:0000256" key="6">
    <source>
        <dbReference type="ARBA" id="ARBA00030642"/>
    </source>
</evidence>
<evidence type="ECO:0000259" key="10">
    <source>
        <dbReference type="PROSITE" id="PS50198"/>
    </source>
</evidence>
<evidence type="ECO:0000256" key="8">
    <source>
        <dbReference type="PROSITE-ProRule" id="PRU00278"/>
    </source>
</evidence>
<dbReference type="Pfam" id="PF13616">
    <property type="entry name" value="Rotamase_3"/>
    <property type="match status" value="1"/>
</dbReference>
<accession>Q11DZ0</accession>
<evidence type="ECO:0000256" key="5">
    <source>
        <dbReference type="ARBA" id="ARBA00023110"/>
    </source>
</evidence>
<proteinExistence type="inferred from homology"/>
<dbReference type="STRING" id="266779.Meso_3013"/>
<evidence type="ECO:0000313" key="11">
    <source>
        <dbReference type="EMBL" id="ABG64385.1"/>
    </source>
</evidence>
<feature type="domain" description="PpiC" evidence="10">
    <location>
        <begin position="181"/>
        <end position="271"/>
    </location>
</feature>
<evidence type="ECO:0000256" key="3">
    <source>
        <dbReference type="ARBA" id="ARBA00013194"/>
    </source>
</evidence>
<sequence length="351" mass="38690">MSTLPGRSFSTAQIRHIQHLLDYQRPSLLAISRYRPHGERLMQETLRRNLIARAGAAAILAVLSAAPAIAQESPVVATINGQQITEADLALAQEELGPQFGQMPEDQRRAAALSAVIDVRLFASEAQKEGIDKTDEFQRRTEFLRQRALHSAYIDANVVKPITDEELNARYEEEVAKIPQQEEVHARHILVDSEEEAKNIITQLDEGGDFAEIAKEKSKDGAAANGGDLGYFTEGAMVPEFSKAAFAMEPGAHSEEPVKTQFGWHVIKVEDKRMQPPPALEQVKDQIRSMVIRDKYMETLVSLRENAELDIPNADLKSAVDGLLRQQLGQGEPAEGGETPAEGAQQETPAQ</sequence>
<reference evidence="11" key="1">
    <citation type="submission" date="2006-06" db="EMBL/GenBank/DDBJ databases">
        <title>Complete sequence of chromosome of Chelativorans sp. BNC1.</title>
        <authorList>
            <consortium name="US DOE Joint Genome Institute"/>
            <person name="Copeland A."/>
            <person name="Lucas S."/>
            <person name="Lapidus A."/>
            <person name="Barry K."/>
            <person name="Detter J.C."/>
            <person name="Glavina del Rio T."/>
            <person name="Hammon N."/>
            <person name="Israni S."/>
            <person name="Dalin E."/>
            <person name="Tice H."/>
            <person name="Pitluck S."/>
            <person name="Chertkov O."/>
            <person name="Brettin T."/>
            <person name="Bruce D."/>
            <person name="Han C."/>
            <person name="Tapia R."/>
            <person name="Gilna P."/>
            <person name="Schmutz J."/>
            <person name="Larimer F."/>
            <person name="Land M."/>
            <person name="Hauser L."/>
            <person name="Kyrpides N."/>
            <person name="Mikhailova N."/>
            <person name="Richardson P."/>
        </authorList>
    </citation>
    <scope>NUCLEOTIDE SEQUENCE</scope>
    <source>
        <strain evidence="11">BNC1</strain>
    </source>
</reference>
<dbReference type="PROSITE" id="PS50198">
    <property type="entry name" value="PPIC_PPIASE_2"/>
    <property type="match status" value="1"/>
</dbReference>
<dbReference type="EC" id="5.2.1.8" evidence="3"/>
<keyword evidence="8 11" id="KW-0413">Isomerase</keyword>
<dbReference type="KEGG" id="mes:Meso_3013"/>
<name>Q11DZ0_CHESB</name>
<dbReference type="InterPro" id="IPR046357">
    <property type="entry name" value="PPIase_dom_sf"/>
</dbReference>
<evidence type="ECO:0000256" key="1">
    <source>
        <dbReference type="ARBA" id="ARBA00000971"/>
    </source>
</evidence>
<evidence type="ECO:0000256" key="7">
    <source>
        <dbReference type="ARBA" id="ARBA00031484"/>
    </source>
</evidence>
<dbReference type="PANTHER" id="PTHR47245">
    <property type="entry name" value="PEPTIDYLPROLYL ISOMERASE"/>
    <property type="match status" value="1"/>
</dbReference>
<dbReference type="GO" id="GO:0003755">
    <property type="term" value="F:peptidyl-prolyl cis-trans isomerase activity"/>
    <property type="evidence" value="ECO:0007669"/>
    <property type="project" value="UniProtKB-KW"/>
</dbReference>
<feature type="region of interest" description="Disordered" evidence="9">
    <location>
        <begin position="322"/>
        <end position="351"/>
    </location>
</feature>
<evidence type="ECO:0000256" key="2">
    <source>
        <dbReference type="ARBA" id="ARBA00007656"/>
    </source>
</evidence>
<gene>
    <name evidence="11" type="ordered locus">Meso_3013</name>
</gene>
<dbReference type="Gene3D" id="3.10.50.40">
    <property type="match status" value="1"/>
</dbReference>
<dbReference type="InterPro" id="IPR000297">
    <property type="entry name" value="PPIase_PpiC"/>
</dbReference>
<dbReference type="SUPFAM" id="SSF54534">
    <property type="entry name" value="FKBP-like"/>
    <property type="match status" value="1"/>
</dbReference>
<dbReference type="AlphaFoldDB" id="Q11DZ0"/>
<protein>
    <recommendedName>
        <fullName evidence="4">Parvulin-like PPIase</fullName>
        <ecNumber evidence="3">5.2.1.8</ecNumber>
    </recommendedName>
    <alternativeName>
        <fullName evidence="6">Peptidyl-prolyl cis-trans isomerase plp</fullName>
    </alternativeName>
    <alternativeName>
        <fullName evidence="7">Rotamase plp</fullName>
    </alternativeName>
</protein>
<comment type="similarity">
    <text evidence="2">Belongs to the PpiC/parvulin rotamase family.</text>
</comment>
<keyword evidence="5 8" id="KW-0697">Rotamase</keyword>
<comment type="catalytic activity">
    <reaction evidence="1">
        <text>[protein]-peptidylproline (omega=180) = [protein]-peptidylproline (omega=0)</text>
        <dbReference type="Rhea" id="RHEA:16237"/>
        <dbReference type="Rhea" id="RHEA-COMP:10747"/>
        <dbReference type="Rhea" id="RHEA-COMP:10748"/>
        <dbReference type="ChEBI" id="CHEBI:83833"/>
        <dbReference type="ChEBI" id="CHEBI:83834"/>
        <dbReference type="EC" id="5.2.1.8"/>
    </reaction>
</comment>